<gene>
    <name evidence="2" type="ORF">M440DRAFT_1166816</name>
</gene>
<reference evidence="2 3" key="1">
    <citation type="submission" date="2016-07" db="EMBL/GenBank/DDBJ databases">
        <title>Multiple horizontal gene transfer events from other fungi enriched the ability of initially mycotrophic Trichoderma (Ascomycota) to feed on dead plant biomass.</title>
        <authorList>
            <consortium name="DOE Joint Genome Institute"/>
            <person name="Aerts A."/>
            <person name="Atanasova L."/>
            <person name="Chenthamara K."/>
            <person name="Zhang J."/>
            <person name="Grujic M."/>
            <person name="Henrissat B."/>
            <person name="Kuo A."/>
            <person name="Salamov A."/>
            <person name="Lipzen A."/>
            <person name="Labutti K."/>
            <person name="Barry K."/>
            <person name="Miao Y."/>
            <person name="Rahimi M.J."/>
            <person name="Shen Q."/>
            <person name="Grigoriev I.V."/>
            <person name="Kubicek C.P."/>
            <person name="Druzhinina I.S."/>
        </authorList>
    </citation>
    <scope>NUCLEOTIDE SEQUENCE [LARGE SCALE GENOMIC DNA]</scope>
    <source>
        <strain evidence="2 3">ATCC 18648</strain>
    </source>
</reference>
<dbReference type="EMBL" id="KZ679128">
    <property type="protein sequence ID" value="PTB79322.1"/>
    <property type="molecule type" value="Genomic_DNA"/>
</dbReference>
<keyword evidence="1" id="KW-1133">Transmembrane helix</keyword>
<keyword evidence="3" id="KW-1185">Reference proteome</keyword>
<keyword evidence="1" id="KW-0472">Membrane</keyword>
<protein>
    <submittedName>
        <fullName evidence="2">Uncharacterized protein</fullName>
    </submittedName>
</protein>
<accession>A0A2T4CCS3</accession>
<evidence type="ECO:0000256" key="1">
    <source>
        <dbReference type="SAM" id="Phobius"/>
    </source>
</evidence>
<evidence type="ECO:0000313" key="3">
    <source>
        <dbReference type="Proteomes" id="UP000240760"/>
    </source>
</evidence>
<proteinExistence type="predicted"/>
<name>A0A2T4CCS3_TRILO</name>
<sequence length="190" mass="20788">MMFLAPLRWSSQFVLFCFVLCVLPANLFSIDSTVMLIFLSRCLSVLVSEKKIVHISILLHLSSRCAVTLSGVSVIFASFAPLSLMLAGTGNKIRRPIGKGKENWQGVFWMILCDVSTEFSSYASFISIFKFCCVLIIAVTTEGGKSAFAASLVSGNVFLASSICIAFQKKWKEFGCYLIGLVHTVDGINS</sequence>
<feature type="transmembrane region" description="Helical" evidence="1">
    <location>
        <begin position="107"/>
        <end position="140"/>
    </location>
</feature>
<keyword evidence="1" id="KW-0812">Transmembrane</keyword>
<evidence type="ECO:0000313" key="2">
    <source>
        <dbReference type="EMBL" id="PTB79322.1"/>
    </source>
</evidence>
<dbReference type="Proteomes" id="UP000240760">
    <property type="component" value="Unassembled WGS sequence"/>
</dbReference>
<feature type="transmembrane region" description="Helical" evidence="1">
    <location>
        <begin position="66"/>
        <end position="87"/>
    </location>
</feature>
<feature type="transmembrane region" description="Helical" evidence="1">
    <location>
        <begin position="146"/>
        <end position="167"/>
    </location>
</feature>
<dbReference type="AlphaFoldDB" id="A0A2T4CCS3"/>
<organism evidence="2 3">
    <name type="scientific">Trichoderma longibrachiatum ATCC 18648</name>
    <dbReference type="NCBI Taxonomy" id="983965"/>
    <lineage>
        <taxon>Eukaryota</taxon>
        <taxon>Fungi</taxon>
        <taxon>Dikarya</taxon>
        <taxon>Ascomycota</taxon>
        <taxon>Pezizomycotina</taxon>
        <taxon>Sordariomycetes</taxon>
        <taxon>Hypocreomycetidae</taxon>
        <taxon>Hypocreales</taxon>
        <taxon>Hypocreaceae</taxon>
        <taxon>Trichoderma</taxon>
    </lineage>
</organism>